<comment type="similarity">
    <text evidence="1">Belongs to the bifunctional nuclease family.</text>
</comment>
<dbReference type="InterPro" id="IPR036104">
    <property type="entry name" value="BFN_sf"/>
</dbReference>
<name>A0A2P2J9Y9_RHIMU</name>
<reference evidence="5" key="1">
    <citation type="submission" date="2018-02" db="EMBL/GenBank/DDBJ databases">
        <title>Rhizophora mucronata_Transcriptome.</title>
        <authorList>
            <person name="Meera S.P."/>
            <person name="Sreeshan A."/>
            <person name="Augustine A."/>
        </authorList>
    </citation>
    <scope>NUCLEOTIDE SEQUENCE</scope>
    <source>
        <tissue evidence="5">Leaf</tissue>
    </source>
</reference>
<comment type="function">
    <text evidence="3">Bifunctional nuclease with both RNase and DNase activities. Involved in basal defense response. Participates in abscisic acid-derived callose deposition following infection by a necrotrophic pathogen.</text>
</comment>
<dbReference type="InterPro" id="IPR003729">
    <property type="entry name" value="Bi_nuclease_dom"/>
</dbReference>
<evidence type="ECO:0000259" key="4">
    <source>
        <dbReference type="PROSITE" id="PS51658"/>
    </source>
</evidence>
<dbReference type="GO" id="GO:0005634">
    <property type="term" value="C:nucleus"/>
    <property type="evidence" value="ECO:0007669"/>
    <property type="project" value="TreeGrafter"/>
</dbReference>
<dbReference type="SUPFAM" id="SSF103256">
    <property type="entry name" value="Hypothetical protein TM0160"/>
    <property type="match status" value="1"/>
</dbReference>
<evidence type="ECO:0000256" key="2">
    <source>
        <dbReference type="ARBA" id="ARBA00022722"/>
    </source>
</evidence>
<organism evidence="5">
    <name type="scientific">Rhizophora mucronata</name>
    <name type="common">Asiatic mangrove</name>
    <dbReference type="NCBI Taxonomy" id="61149"/>
    <lineage>
        <taxon>Eukaryota</taxon>
        <taxon>Viridiplantae</taxon>
        <taxon>Streptophyta</taxon>
        <taxon>Embryophyta</taxon>
        <taxon>Tracheophyta</taxon>
        <taxon>Spermatophyta</taxon>
        <taxon>Magnoliopsida</taxon>
        <taxon>eudicotyledons</taxon>
        <taxon>Gunneridae</taxon>
        <taxon>Pentapetalae</taxon>
        <taxon>rosids</taxon>
        <taxon>fabids</taxon>
        <taxon>Malpighiales</taxon>
        <taxon>Rhizophoraceae</taxon>
        <taxon>Rhizophora</taxon>
    </lineage>
</organism>
<accession>A0A2P2J9Y9</accession>
<dbReference type="Pfam" id="PF02151">
    <property type="entry name" value="UVR"/>
    <property type="match status" value="1"/>
</dbReference>
<dbReference type="PANTHER" id="PTHR15160">
    <property type="entry name" value="VON HIPPEL-LINDAU PROTEIN"/>
    <property type="match status" value="1"/>
</dbReference>
<dbReference type="Gene3D" id="3.10.690.10">
    <property type="entry name" value="Bifunctional nuclease domain"/>
    <property type="match status" value="1"/>
</dbReference>
<dbReference type="PANTHER" id="PTHR15160:SF1">
    <property type="entry name" value="VON HIPPEL-LINDAU DISEASE TUMOR SUPPRESSOR"/>
    <property type="match status" value="1"/>
</dbReference>
<dbReference type="Pfam" id="PF02577">
    <property type="entry name" value="BFN_dom"/>
    <property type="match status" value="1"/>
</dbReference>
<dbReference type="GO" id="GO:0004518">
    <property type="term" value="F:nuclease activity"/>
    <property type="evidence" value="ECO:0007669"/>
    <property type="project" value="UniProtKB-UniRule"/>
</dbReference>
<dbReference type="PROSITE" id="PS51658">
    <property type="entry name" value="BFN"/>
    <property type="match status" value="1"/>
</dbReference>
<sequence length="128" mass="14484">MVRITERVSNTYLARLYFSKPGENDVLSVDARPSDAINVANGCKAPIYVNKQIFLTDAIRIGYGMGRGCGSKPTYDVSLDSAADGPDMLNQELDLIRNMNLAVKEERYNDAAMWRDKIIEFRKSRHEH</sequence>
<dbReference type="GO" id="GO:0016567">
    <property type="term" value="P:protein ubiquitination"/>
    <property type="evidence" value="ECO:0007669"/>
    <property type="project" value="TreeGrafter"/>
</dbReference>
<feature type="domain" description="BFN" evidence="4">
    <location>
        <begin position="1"/>
        <end position="61"/>
    </location>
</feature>
<evidence type="ECO:0000256" key="1">
    <source>
        <dbReference type="ARBA" id="ARBA00009095"/>
    </source>
</evidence>
<evidence type="ECO:0000313" key="5">
    <source>
        <dbReference type="EMBL" id="MBW90207.1"/>
    </source>
</evidence>
<dbReference type="InterPro" id="IPR001943">
    <property type="entry name" value="UVR_dom"/>
</dbReference>
<evidence type="ECO:0000256" key="3">
    <source>
        <dbReference type="ARBA" id="ARBA00025428"/>
    </source>
</evidence>
<dbReference type="AlphaFoldDB" id="A0A2P2J9Y9"/>
<protein>
    <submittedName>
        <fullName evidence="5">Bifunctional nuclease 2</fullName>
    </submittedName>
</protein>
<dbReference type="GO" id="GO:0030891">
    <property type="term" value="C:VCB complex"/>
    <property type="evidence" value="ECO:0007669"/>
    <property type="project" value="TreeGrafter"/>
</dbReference>
<keyword evidence="2" id="KW-0540">Nuclease</keyword>
<proteinExistence type="inferred from homology"/>
<dbReference type="EMBL" id="GGEC01009724">
    <property type="protein sequence ID" value="MBW90207.1"/>
    <property type="molecule type" value="Transcribed_RNA"/>
</dbReference>
<keyword evidence="2" id="KW-0378">Hydrolase</keyword>